<dbReference type="GO" id="GO:0044210">
    <property type="term" value="P:'de novo' CTP biosynthetic process"/>
    <property type="evidence" value="ECO:0007669"/>
    <property type="project" value="UniProtKB-UniPathway"/>
</dbReference>
<evidence type="ECO:0000256" key="3">
    <source>
        <dbReference type="ARBA" id="ARBA00012291"/>
    </source>
</evidence>
<evidence type="ECO:0000256" key="1">
    <source>
        <dbReference type="ARBA" id="ARBA00005171"/>
    </source>
</evidence>
<gene>
    <name evidence="17" type="ORF">A3J36_00350</name>
</gene>
<evidence type="ECO:0000256" key="14">
    <source>
        <dbReference type="ARBA" id="ARBA00083191"/>
    </source>
</evidence>
<dbReference type="Gene3D" id="3.40.50.880">
    <property type="match status" value="1"/>
</dbReference>
<dbReference type="CDD" id="cd03113">
    <property type="entry name" value="CTPS_N"/>
    <property type="match status" value="1"/>
</dbReference>
<evidence type="ECO:0000256" key="13">
    <source>
        <dbReference type="ARBA" id="ARBA00079941"/>
    </source>
</evidence>
<protein>
    <recommendedName>
        <fullName evidence="3">CTP synthase (glutamine hydrolyzing)</fullName>
        <ecNumber evidence="3">6.3.4.2</ecNumber>
    </recommendedName>
    <alternativeName>
        <fullName evidence="13">Cytidine 5'-triphosphate synthase</fullName>
    </alternativeName>
    <alternativeName>
        <fullName evidence="14">Cytidine triphosphate synthetase</fullName>
    </alternativeName>
    <alternativeName>
        <fullName evidence="12">UTP--ammonia ligase</fullName>
    </alternativeName>
</protein>
<keyword evidence="10" id="KW-0665">Pyrimidine biosynthesis</keyword>
<dbReference type="InterPro" id="IPR004468">
    <property type="entry name" value="CTP_synthase"/>
</dbReference>
<dbReference type="EMBL" id="MGEU01000053">
    <property type="protein sequence ID" value="OGL89856.1"/>
    <property type="molecule type" value="Genomic_DNA"/>
</dbReference>
<dbReference type="NCBIfam" id="NF003792">
    <property type="entry name" value="PRK05380.1"/>
    <property type="match status" value="1"/>
</dbReference>
<dbReference type="FunFam" id="3.40.50.300:FF:000009">
    <property type="entry name" value="CTP synthase"/>
    <property type="match status" value="1"/>
</dbReference>
<dbReference type="GO" id="GO:0005524">
    <property type="term" value="F:ATP binding"/>
    <property type="evidence" value="ECO:0007669"/>
    <property type="project" value="UniProtKB-KW"/>
</dbReference>
<keyword evidence="4" id="KW-0436">Ligase</keyword>
<dbReference type="NCBIfam" id="TIGR00337">
    <property type="entry name" value="PyrG"/>
    <property type="match status" value="1"/>
</dbReference>
<dbReference type="GO" id="GO:0003883">
    <property type="term" value="F:CTP synthase activity"/>
    <property type="evidence" value="ECO:0007669"/>
    <property type="project" value="UniProtKB-EC"/>
</dbReference>
<keyword evidence="5" id="KW-0479">Metal-binding</keyword>
<evidence type="ECO:0000256" key="6">
    <source>
        <dbReference type="ARBA" id="ARBA00022741"/>
    </source>
</evidence>
<feature type="non-terminal residue" evidence="17">
    <location>
        <position position="518"/>
    </location>
</feature>
<reference evidence="17 18" key="1">
    <citation type="journal article" date="2016" name="Nat. Commun.">
        <title>Thousands of microbial genomes shed light on interconnected biogeochemical processes in an aquifer system.</title>
        <authorList>
            <person name="Anantharaman K."/>
            <person name="Brown C.T."/>
            <person name="Hug L.A."/>
            <person name="Sharon I."/>
            <person name="Castelle C.J."/>
            <person name="Probst A.J."/>
            <person name="Thomas B.C."/>
            <person name="Singh A."/>
            <person name="Wilkins M.J."/>
            <person name="Karaoz U."/>
            <person name="Brodie E.L."/>
            <person name="Williams K.H."/>
            <person name="Hubbard S.S."/>
            <person name="Banfield J.F."/>
        </authorList>
    </citation>
    <scope>NUCLEOTIDE SEQUENCE [LARGE SCALE GENOMIC DNA]</scope>
</reference>
<dbReference type="InterPro" id="IPR017456">
    <property type="entry name" value="CTP_synthase_N"/>
</dbReference>
<name>A0A1F7VH92_9BACT</name>
<dbReference type="InterPro" id="IPR027417">
    <property type="entry name" value="P-loop_NTPase"/>
</dbReference>
<dbReference type="PANTHER" id="PTHR11550:SF0">
    <property type="entry name" value="CTP SYNTHASE-RELATED"/>
    <property type="match status" value="1"/>
</dbReference>
<dbReference type="GO" id="GO:0042802">
    <property type="term" value="F:identical protein binding"/>
    <property type="evidence" value="ECO:0007669"/>
    <property type="project" value="TreeGrafter"/>
</dbReference>
<evidence type="ECO:0000313" key="18">
    <source>
        <dbReference type="Proteomes" id="UP000177750"/>
    </source>
</evidence>
<dbReference type="PROSITE" id="PS51273">
    <property type="entry name" value="GATASE_TYPE_1"/>
    <property type="match status" value="1"/>
</dbReference>
<evidence type="ECO:0000256" key="2">
    <source>
        <dbReference type="ARBA" id="ARBA00007533"/>
    </source>
</evidence>
<dbReference type="PANTHER" id="PTHR11550">
    <property type="entry name" value="CTP SYNTHASE"/>
    <property type="match status" value="1"/>
</dbReference>
<dbReference type="EC" id="6.3.4.2" evidence="3"/>
<accession>A0A1F7VH92</accession>
<evidence type="ECO:0000256" key="9">
    <source>
        <dbReference type="ARBA" id="ARBA00022962"/>
    </source>
</evidence>
<feature type="domain" description="CTP synthase N-terminal" evidence="16">
    <location>
        <begin position="4"/>
        <end position="268"/>
    </location>
</feature>
<evidence type="ECO:0000256" key="8">
    <source>
        <dbReference type="ARBA" id="ARBA00022842"/>
    </source>
</evidence>
<dbReference type="InterPro" id="IPR017926">
    <property type="entry name" value="GATASE"/>
</dbReference>
<keyword evidence="8" id="KW-0460">Magnesium</keyword>
<comment type="similarity">
    <text evidence="2">Belongs to the CTP synthase family.</text>
</comment>
<dbReference type="InterPro" id="IPR033828">
    <property type="entry name" value="GATase1_CTP_Synthase"/>
</dbReference>
<organism evidence="17 18">
    <name type="scientific">Candidatus Uhrbacteria bacterium RIFCSPLOWO2_02_FULL_54_37</name>
    <dbReference type="NCBI Taxonomy" id="1802412"/>
    <lineage>
        <taxon>Bacteria</taxon>
        <taxon>Candidatus Uhriibacteriota</taxon>
    </lineage>
</organism>
<dbReference type="AlphaFoldDB" id="A0A1F7VH92"/>
<dbReference type="Gene3D" id="3.40.50.300">
    <property type="entry name" value="P-loop containing nucleotide triphosphate hydrolases"/>
    <property type="match status" value="1"/>
</dbReference>
<dbReference type="Pfam" id="PF00117">
    <property type="entry name" value="GATase"/>
    <property type="match status" value="1"/>
</dbReference>
<keyword evidence="6" id="KW-0547">Nucleotide-binding</keyword>
<sequence length="518" mass="57398">MTTKYIFVAGGVCSGLGKGIATASIGAILKAAGYKVSVLKMDPYLNVDPGTMSPYQHGEVFVTDDGYEADLDLGHYERFIDEPLSRLSNMTTGQVYQNVIARERHGEYLGKTIQIIPHITGAIKQKIKETAAQAGADFLLVEIGGTVGDIEGEPYLEAARQFHREAGPEHALFVLITLLPYLQTSGELKTKPTQMAVRELHRVGIQPDVILARADQKIPKDLLEKIALFCDVPTENAIPAPTVKSIYEVPLNLESSGISKLIYQHLRMQGKKPNLKPWQGLVKQMKNGGKKIAVAMVGKYTAHGDAYISVHEALKAAAAYHGVKLAIVDIDSEQIEEKNAKAWRQLRSVDGIVVPGGFGVRGIEGKIMTASWARENKIPYFGLCLGMQIMSIEFARHILKTKNANSTEFDQKTEHPVIHILPEQRKNLSEKHMGASMRLGAYACALEKNTRAHQAYSEKAPHAIPSESKGGKLIISERHRHRYEFNNEYRDQFEKEGLVISGVNTERNLVEIVEFKDH</sequence>
<keyword evidence="7" id="KW-0067">ATP-binding</keyword>
<dbReference type="SUPFAM" id="SSF52317">
    <property type="entry name" value="Class I glutamine amidotransferase-like"/>
    <property type="match status" value="1"/>
</dbReference>
<dbReference type="Pfam" id="PF06418">
    <property type="entry name" value="CTP_synth_N"/>
    <property type="match status" value="1"/>
</dbReference>
<evidence type="ECO:0000256" key="10">
    <source>
        <dbReference type="ARBA" id="ARBA00022975"/>
    </source>
</evidence>
<evidence type="ECO:0000313" key="17">
    <source>
        <dbReference type="EMBL" id="OGL89856.1"/>
    </source>
</evidence>
<comment type="catalytic activity">
    <reaction evidence="11">
        <text>UTP + L-glutamine + ATP + H2O = CTP + L-glutamate + ADP + phosphate + 2 H(+)</text>
        <dbReference type="Rhea" id="RHEA:26426"/>
        <dbReference type="ChEBI" id="CHEBI:15377"/>
        <dbReference type="ChEBI" id="CHEBI:15378"/>
        <dbReference type="ChEBI" id="CHEBI:29985"/>
        <dbReference type="ChEBI" id="CHEBI:30616"/>
        <dbReference type="ChEBI" id="CHEBI:37563"/>
        <dbReference type="ChEBI" id="CHEBI:43474"/>
        <dbReference type="ChEBI" id="CHEBI:46398"/>
        <dbReference type="ChEBI" id="CHEBI:58359"/>
        <dbReference type="ChEBI" id="CHEBI:456216"/>
        <dbReference type="EC" id="6.3.4.2"/>
    </reaction>
</comment>
<proteinExistence type="inferred from homology"/>
<evidence type="ECO:0000256" key="11">
    <source>
        <dbReference type="ARBA" id="ARBA00047781"/>
    </source>
</evidence>
<evidence type="ECO:0000259" key="16">
    <source>
        <dbReference type="Pfam" id="PF06418"/>
    </source>
</evidence>
<dbReference type="CDD" id="cd01746">
    <property type="entry name" value="GATase1_CTP_Synthase"/>
    <property type="match status" value="1"/>
</dbReference>
<comment type="pathway">
    <text evidence="1">Pyrimidine metabolism; CTP biosynthesis via de novo pathway; CTP from UDP: step 2/2.</text>
</comment>
<dbReference type="UniPathway" id="UPA00159">
    <property type="reaction ID" value="UER00277"/>
</dbReference>
<evidence type="ECO:0000256" key="7">
    <source>
        <dbReference type="ARBA" id="ARBA00022840"/>
    </source>
</evidence>
<comment type="caution">
    <text evidence="17">The sequence shown here is derived from an EMBL/GenBank/DDBJ whole genome shotgun (WGS) entry which is preliminary data.</text>
</comment>
<dbReference type="SUPFAM" id="SSF52540">
    <property type="entry name" value="P-loop containing nucleoside triphosphate hydrolases"/>
    <property type="match status" value="1"/>
</dbReference>
<dbReference type="GO" id="GO:0005829">
    <property type="term" value="C:cytosol"/>
    <property type="evidence" value="ECO:0007669"/>
    <property type="project" value="TreeGrafter"/>
</dbReference>
<dbReference type="GO" id="GO:0046872">
    <property type="term" value="F:metal ion binding"/>
    <property type="evidence" value="ECO:0007669"/>
    <property type="project" value="UniProtKB-KW"/>
</dbReference>
<dbReference type="Proteomes" id="UP000177750">
    <property type="component" value="Unassembled WGS sequence"/>
</dbReference>
<keyword evidence="9" id="KW-0315">Glutamine amidotransferase</keyword>
<dbReference type="GO" id="GO:0019856">
    <property type="term" value="P:pyrimidine nucleobase biosynthetic process"/>
    <property type="evidence" value="ECO:0007669"/>
    <property type="project" value="TreeGrafter"/>
</dbReference>
<evidence type="ECO:0000256" key="12">
    <source>
        <dbReference type="ARBA" id="ARBA00075170"/>
    </source>
</evidence>
<evidence type="ECO:0000256" key="4">
    <source>
        <dbReference type="ARBA" id="ARBA00022598"/>
    </source>
</evidence>
<dbReference type="InterPro" id="IPR029062">
    <property type="entry name" value="Class_I_gatase-like"/>
</dbReference>
<evidence type="ECO:0000259" key="15">
    <source>
        <dbReference type="Pfam" id="PF00117"/>
    </source>
</evidence>
<feature type="domain" description="Glutamine amidotransferase" evidence="15">
    <location>
        <begin position="305"/>
        <end position="514"/>
    </location>
</feature>
<evidence type="ECO:0000256" key="5">
    <source>
        <dbReference type="ARBA" id="ARBA00022723"/>
    </source>
</evidence>